<dbReference type="InterPro" id="IPR000914">
    <property type="entry name" value="SBP_5_dom"/>
</dbReference>
<dbReference type="AlphaFoldDB" id="A0A420WZP1"/>
<feature type="signal peptide" evidence="4">
    <location>
        <begin position="1"/>
        <end position="24"/>
    </location>
</feature>
<sequence>MPLRHSLLALSAATLGAVSGQVLADRADDTLVYASNSEPENVSPYFNNLREGVMLSHLAWDTLIHRDPASGDYQPQLATDWQWVDSTTLDLDLRRGVEFQNGEPFSADDVAFTFNHMLEPDSKIVTRQNIDWIDHVEKLDDYRVRFHLAHPFPAALEYLAGPTPIYPQQYYQQVGPEGYSRHPIGTGPYEITQVSPGEGVTLQKNDSYFSDSPLGEPSIGTLVFRVVPDQDSQVAQLMTGQVDWIWRLPADQADSMASMPNITVNSGESMRVGYVSMNSNNNAPEDSPFRKLKVRQAVNHALNRQGMVDNLVRGDSRPIHAPCFPSQAGCETGDVVQYDYDPQQARQLLEEAGYPDGFETDLYAYRDRNYAEAILNDLRAVGIRARLHFMAYSAVRERQRDGRAPMTFQTWGSNSVNDASAFTGVYFNGGADDEARDPQVMKLISQANSETDPQARNSDYRQALARISQQAYWAPLFSYSINYAYTDQLVFTPHTDAIPRFYDSHWQQP</sequence>
<evidence type="ECO:0000256" key="1">
    <source>
        <dbReference type="ARBA" id="ARBA00005695"/>
    </source>
</evidence>
<organism evidence="6 7">
    <name type="scientific">Kushneria sinocarnis</name>
    <dbReference type="NCBI Taxonomy" id="595502"/>
    <lineage>
        <taxon>Bacteria</taxon>
        <taxon>Pseudomonadati</taxon>
        <taxon>Pseudomonadota</taxon>
        <taxon>Gammaproteobacteria</taxon>
        <taxon>Oceanospirillales</taxon>
        <taxon>Halomonadaceae</taxon>
        <taxon>Kushneria</taxon>
    </lineage>
</organism>
<evidence type="ECO:0000259" key="5">
    <source>
        <dbReference type="Pfam" id="PF00496"/>
    </source>
</evidence>
<dbReference type="Gene3D" id="3.90.76.10">
    <property type="entry name" value="Dipeptide-binding Protein, Domain 1"/>
    <property type="match status" value="1"/>
</dbReference>
<keyword evidence="3 4" id="KW-0732">Signal</keyword>
<dbReference type="GO" id="GO:1904680">
    <property type="term" value="F:peptide transmembrane transporter activity"/>
    <property type="evidence" value="ECO:0007669"/>
    <property type="project" value="TreeGrafter"/>
</dbReference>
<evidence type="ECO:0000256" key="2">
    <source>
        <dbReference type="ARBA" id="ARBA00022448"/>
    </source>
</evidence>
<keyword evidence="2" id="KW-0813">Transport</keyword>
<evidence type="ECO:0000313" key="6">
    <source>
        <dbReference type="EMBL" id="RKR06828.1"/>
    </source>
</evidence>
<feature type="domain" description="Solute-binding protein family 5" evidence="5">
    <location>
        <begin position="73"/>
        <end position="430"/>
    </location>
</feature>
<dbReference type="PIRSF" id="PIRSF002741">
    <property type="entry name" value="MppA"/>
    <property type="match status" value="1"/>
</dbReference>
<dbReference type="InterPro" id="IPR030678">
    <property type="entry name" value="Peptide/Ni-bd"/>
</dbReference>
<dbReference type="PANTHER" id="PTHR30290:SF9">
    <property type="entry name" value="OLIGOPEPTIDE-BINDING PROTEIN APPA"/>
    <property type="match status" value="1"/>
</dbReference>
<reference evidence="6 7" key="1">
    <citation type="submission" date="2018-10" db="EMBL/GenBank/DDBJ databases">
        <title>Genomic Encyclopedia of Type Strains, Phase IV (KMG-IV): sequencing the most valuable type-strain genomes for metagenomic binning, comparative biology and taxonomic classification.</title>
        <authorList>
            <person name="Goeker M."/>
        </authorList>
    </citation>
    <scope>NUCLEOTIDE SEQUENCE [LARGE SCALE GENOMIC DNA]</scope>
    <source>
        <strain evidence="6 7">DSM 23229</strain>
    </source>
</reference>
<comment type="caution">
    <text evidence="6">The sequence shown here is derived from an EMBL/GenBank/DDBJ whole genome shotgun (WGS) entry which is preliminary data.</text>
</comment>
<dbReference type="GO" id="GO:0015833">
    <property type="term" value="P:peptide transport"/>
    <property type="evidence" value="ECO:0007669"/>
    <property type="project" value="TreeGrafter"/>
</dbReference>
<evidence type="ECO:0000256" key="3">
    <source>
        <dbReference type="ARBA" id="ARBA00022729"/>
    </source>
</evidence>
<dbReference type="EMBL" id="RBIN01000002">
    <property type="protein sequence ID" value="RKR06828.1"/>
    <property type="molecule type" value="Genomic_DNA"/>
</dbReference>
<keyword evidence="7" id="KW-1185">Reference proteome</keyword>
<name>A0A420WZP1_9GAMM</name>
<dbReference type="Gene3D" id="3.10.105.10">
    <property type="entry name" value="Dipeptide-binding Protein, Domain 3"/>
    <property type="match status" value="1"/>
</dbReference>
<protein>
    <submittedName>
        <fullName evidence="6">Peptide/nickel transport system substrate-binding protein</fullName>
    </submittedName>
</protein>
<dbReference type="PANTHER" id="PTHR30290">
    <property type="entry name" value="PERIPLASMIC BINDING COMPONENT OF ABC TRANSPORTER"/>
    <property type="match status" value="1"/>
</dbReference>
<evidence type="ECO:0000313" key="7">
    <source>
        <dbReference type="Proteomes" id="UP000281975"/>
    </source>
</evidence>
<dbReference type="Pfam" id="PF00496">
    <property type="entry name" value="SBP_bac_5"/>
    <property type="match status" value="1"/>
</dbReference>
<dbReference type="GO" id="GO:0043190">
    <property type="term" value="C:ATP-binding cassette (ABC) transporter complex"/>
    <property type="evidence" value="ECO:0007669"/>
    <property type="project" value="InterPro"/>
</dbReference>
<dbReference type="SUPFAM" id="SSF53850">
    <property type="entry name" value="Periplasmic binding protein-like II"/>
    <property type="match status" value="1"/>
</dbReference>
<dbReference type="InterPro" id="IPR039424">
    <property type="entry name" value="SBP_5"/>
</dbReference>
<accession>A0A420WZP1</accession>
<dbReference type="Gene3D" id="3.40.190.10">
    <property type="entry name" value="Periplasmic binding protein-like II"/>
    <property type="match status" value="1"/>
</dbReference>
<comment type="similarity">
    <text evidence="1">Belongs to the bacterial solute-binding protein 5 family.</text>
</comment>
<evidence type="ECO:0000256" key="4">
    <source>
        <dbReference type="SAM" id="SignalP"/>
    </source>
</evidence>
<dbReference type="GO" id="GO:0030288">
    <property type="term" value="C:outer membrane-bounded periplasmic space"/>
    <property type="evidence" value="ECO:0007669"/>
    <property type="project" value="UniProtKB-ARBA"/>
</dbReference>
<dbReference type="RefSeq" id="WP_211327846.1">
    <property type="nucleotide sequence ID" value="NZ_RBIN01000002.1"/>
</dbReference>
<gene>
    <name evidence="6" type="ORF">C7446_0827</name>
</gene>
<dbReference type="Proteomes" id="UP000281975">
    <property type="component" value="Unassembled WGS sequence"/>
</dbReference>
<dbReference type="CDD" id="cd08515">
    <property type="entry name" value="PBP2_NikA_DppA_OppA_like_10"/>
    <property type="match status" value="1"/>
</dbReference>
<feature type="chain" id="PRO_5019430167" evidence="4">
    <location>
        <begin position="25"/>
        <end position="509"/>
    </location>
</feature>
<proteinExistence type="inferred from homology"/>